<dbReference type="HOGENOM" id="CLU_041766_0_0_9"/>
<evidence type="ECO:0000313" key="2">
    <source>
        <dbReference type="Proteomes" id="UP000005104"/>
    </source>
</evidence>
<dbReference type="EMBL" id="CM001441">
    <property type="protein sequence ID" value="EHQ92099.1"/>
    <property type="molecule type" value="Genomic_DNA"/>
</dbReference>
<dbReference type="eggNOG" id="ENOG502Z7ZB">
    <property type="taxonomic scope" value="Bacteria"/>
</dbReference>
<dbReference type="InterPro" id="IPR021145">
    <property type="entry name" value="Portal_protein_SPP1_Gp6-like"/>
</dbReference>
<keyword evidence="2" id="KW-1185">Reference proteome</keyword>
<protein>
    <submittedName>
        <fullName evidence="1">Phage portal protein</fullName>
    </submittedName>
</protein>
<name>H5Y0C0_9FIRM</name>
<dbReference type="Pfam" id="PF05133">
    <property type="entry name" value="SPP1_portal"/>
    <property type="match status" value="2"/>
</dbReference>
<sequence>MIIENERIATMSVAGVKNLTNLEQIISIKVSEWKSSHKRKEMIKGENYYRNKTDILNRERREIGASGEKEIVGNLSNNKLVNGFFRKLVDQKVGYLFSKPLSVQTDIQDYQKQLATFWGKSMLRMLQNIGKEAIKKGIAWLHVYYDETGQLSFMRIPSEEIIPLWYNAAHRDLQAVIRVYEVETYEETRRTVVTKIEWWDINGVKRYILQSGGQYGLVPDIEEGEEGAHFTVVQGDSVKPVNWERVPFIAFKYNEEEQSLLDLIKELIDDYDARKSDNVNKLEDLTNSSYVAYKVHMEMNRKDIYEFGRGVLFEPDKIGNSPSGIDLKVLYAGLDMDANIIESEFQASLEQLRWFIDAHIANTTGRDYSNEAVDFRFNRDILIKESAVIEDAKNNRGII</sequence>
<organism evidence="1 2">
    <name type="scientific">Desulfosporosinus youngiae DSM 17734</name>
    <dbReference type="NCBI Taxonomy" id="768710"/>
    <lineage>
        <taxon>Bacteria</taxon>
        <taxon>Bacillati</taxon>
        <taxon>Bacillota</taxon>
        <taxon>Clostridia</taxon>
        <taxon>Eubacteriales</taxon>
        <taxon>Desulfitobacteriaceae</taxon>
        <taxon>Desulfosporosinus</taxon>
    </lineage>
</organism>
<reference evidence="1 2" key="1">
    <citation type="submission" date="2011-11" db="EMBL/GenBank/DDBJ databases">
        <title>The Noncontiguous Finished genome of Desulfosporosinus youngiae DSM 17734.</title>
        <authorList>
            <consortium name="US DOE Joint Genome Institute (JGI-PGF)"/>
            <person name="Lucas S."/>
            <person name="Han J."/>
            <person name="Lapidus A."/>
            <person name="Cheng J.-F."/>
            <person name="Goodwin L."/>
            <person name="Pitluck S."/>
            <person name="Peters L."/>
            <person name="Ovchinnikova G."/>
            <person name="Lu M."/>
            <person name="Land M.L."/>
            <person name="Hauser L."/>
            <person name="Pester M."/>
            <person name="Spring S."/>
            <person name="Ollivier B."/>
            <person name="Rattei T."/>
            <person name="Klenk H.-P."/>
            <person name="Wagner M."/>
            <person name="Loy A."/>
            <person name="Woyke T.J."/>
        </authorList>
    </citation>
    <scope>NUCLEOTIDE SEQUENCE [LARGE SCALE GENOMIC DNA]</scope>
    <source>
        <strain evidence="1 2">DSM 17734</strain>
    </source>
</reference>
<gene>
    <name evidence="1" type="ORF">DesyoDRAFT_5167</name>
</gene>
<dbReference type="Proteomes" id="UP000005104">
    <property type="component" value="Chromosome"/>
</dbReference>
<dbReference type="STRING" id="768710.DesyoDRAFT_5167"/>
<evidence type="ECO:0000313" key="1">
    <source>
        <dbReference type="EMBL" id="EHQ92099.1"/>
    </source>
</evidence>
<proteinExistence type="predicted"/>
<dbReference type="RefSeq" id="WP_007787332.1">
    <property type="nucleotide sequence ID" value="NZ_CM001441.1"/>
</dbReference>
<dbReference type="AlphaFoldDB" id="H5Y0C0"/>
<accession>H5Y0C0</accession>